<gene>
    <name evidence="1" type="ORF">T440DRAFT_75092</name>
</gene>
<dbReference type="Proteomes" id="UP000799423">
    <property type="component" value="Unassembled WGS sequence"/>
</dbReference>
<organism evidence="1 2">
    <name type="scientific">Plenodomus tracheiphilus IPT5</name>
    <dbReference type="NCBI Taxonomy" id="1408161"/>
    <lineage>
        <taxon>Eukaryota</taxon>
        <taxon>Fungi</taxon>
        <taxon>Dikarya</taxon>
        <taxon>Ascomycota</taxon>
        <taxon>Pezizomycotina</taxon>
        <taxon>Dothideomycetes</taxon>
        <taxon>Pleosporomycetidae</taxon>
        <taxon>Pleosporales</taxon>
        <taxon>Pleosporineae</taxon>
        <taxon>Leptosphaeriaceae</taxon>
        <taxon>Plenodomus</taxon>
    </lineage>
</organism>
<protein>
    <submittedName>
        <fullName evidence="1">Uncharacterized protein</fullName>
    </submittedName>
</protein>
<evidence type="ECO:0000313" key="2">
    <source>
        <dbReference type="Proteomes" id="UP000799423"/>
    </source>
</evidence>
<dbReference type="AlphaFoldDB" id="A0A6A7B686"/>
<keyword evidence="2" id="KW-1185">Reference proteome</keyword>
<reference evidence="1" key="1">
    <citation type="submission" date="2020-01" db="EMBL/GenBank/DDBJ databases">
        <authorList>
            <consortium name="DOE Joint Genome Institute"/>
            <person name="Haridas S."/>
            <person name="Albert R."/>
            <person name="Binder M."/>
            <person name="Bloem J."/>
            <person name="Labutti K."/>
            <person name="Salamov A."/>
            <person name="Andreopoulos B."/>
            <person name="Baker S.E."/>
            <person name="Barry K."/>
            <person name="Bills G."/>
            <person name="Bluhm B.H."/>
            <person name="Cannon C."/>
            <person name="Castanera R."/>
            <person name="Culley D.E."/>
            <person name="Daum C."/>
            <person name="Ezra D."/>
            <person name="Gonzalez J.B."/>
            <person name="Henrissat B."/>
            <person name="Kuo A."/>
            <person name="Liang C."/>
            <person name="Lipzen A."/>
            <person name="Lutzoni F."/>
            <person name="Magnuson J."/>
            <person name="Mondo S."/>
            <person name="Nolan M."/>
            <person name="Ohm R."/>
            <person name="Pangilinan J."/>
            <person name="Park H.-J."/>
            <person name="Ramirez L."/>
            <person name="Alfaro M."/>
            <person name="Sun H."/>
            <person name="Tritt A."/>
            <person name="Yoshinaga Y."/>
            <person name="Zwiers L.-H."/>
            <person name="Turgeon B.G."/>
            <person name="Goodwin S.B."/>
            <person name="Spatafora J.W."/>
            <person name="Crous P.W."/>
            <person name="Grigoriev I.V."/>
        </authorList>
    </citation>
    <scope>NUCLEOTIDE SEQUENCE</scope>
    <source>
        <strain evidence="1">IPT5</strain>
    </source>
</reference>
<sequence length="159" mass="17188">MRHRPNTHQTTRIFAVYTSNGHVLTVKGHELTQHGGPYVQTSTLSVTKGCARSRVVRKAVSRSQQATACKRADWEKSLTADGQLGATEKNSKPVCASKWEAVTQPITEFSSRHASNGRGLTLNGQAGKTHCQRDATRALRIAASVLVAVGKSIRGARLL</sequence>
<name>A0A6A7B686_9PLEO</name>
<accession>A0A6A7B686</accession>
<evidence type="ECO:0000313" key="1">
    <source>
        <dbReference type="EMBL" id="KAF2850930.1"/>
    </source>
</evidence>
<dbReference type="EMBL" id="MU006304">
    <property type="protein sequence ID" value="KAF2850930.1"/>
    <property type="molecule type" value="Genomic_DNA"/>
</dbReference>
<proteinExistence type="predicted"/>